<gene>
    <name evidence="2" type="ORF">DJ010_03420</name>
</gene>
<dbReference type="EMBL" id="QGDD01000001">
    <property type="protein sequence ID" value="PWN04682.1"/>
    <property type="molecule type" value="Genomic_DNA"/>
</dbReference>
<dbReference type="Gene3D" id="3.90.1200.10">
    <property type="match status" value="1"/>
</dbReference>
<keyword evidence="2" id="KW-0808">Transferase</keyword>
<dbReference type="OrthoDB" id="3326868at2"/>
<dbReference type="SUPFAM" id="SSF56112">
    <property type="entry name" value="Protein kinase-like (PK-like)"/>
    <property type="match status" value="1"/>
</dbReference>
<keyword evidence="3" id="KW-1185">Reference proteome</keyword>
<feature type="domain" description="Aminoglycoside phosphotransferase" evidence="1">
    <location>
        <begin position="100"/>
        <end position="263"/>
    </location>
</feature>
<dbReference type="RefSeq" id="WP_109692186.1">
    <property type="nucleotide sequence ID" value="NZ_QGDD01000001.1"/>
</dbReference>
<dbReference type="InterPro" id="IPR002575">
    <property type="entry name" value="Aminoglycoside_PTrfase"/>
</dbReference>
<evidence type="ECO:0000313" key="2">
    <source>
        <dbReference type="EMBL" id="PWN04682.1"/>
    </source>
</evidence>
<dbReference type="GO" id="GO:0016740">
    <property type="term" value="F:transferase activity"/>
    <property type="evidence" value="ECO:0007669"/>
    <property type="project" value="UniProtKB-KW"/>
</dbReference>
<protein>
    <submittedName>
        <fullName evidence="2">Aminoglycoside phosphotransferase</fullName>
    </submittedName>
</protein>
<organism evidence="2 3">
    <name type="scientific">Nocardioides silvaticus</name>
    <dbReference type="NCBI Taxonomy" id="2201891"/>
    <lineage>
        <taxon>Bacteria</taxon>
        <taxon>Bacillati</taxon>
        <taxon>Actinomycetota</taxon>
        <taxon>Actinomycetes</taxon>
        <taxon>Propionibacteriales</taxon>
        <taxon>Nocardioidaceae</taxon>
        <taxon>Nocardioides</taxon>
    </lineage>
</organism>
<accession>A0A316TR19</accession>
<dbReference type="Proteomes" id="UP000245507">
    <property type="component" value="Unassembled WGS sequence"/>
</dbReference>
<sequence>MPDRRPVLASVDALVAGATSREPLDGPGKSGAVLERVTIDGASYVLKHLDSEGDWTLRAAGIPGSASVELWRQGVLDDLPDCFNQPIVAVAYDAHRPTRSALLMRDVGEHLVPVTDDPITADQQDLLLDHMAALHAAFWEKAPRIVTPTDRYLELSPRMAEAEAALGSDHLVPRLVAQGWPLLEEVAPALAGVVVPLVHDPTPLVDALAATPSTFVHGNWKLDNLGIDDRRRTVLLDWELPGEGAPLSDLAWYLAINCRRLPATKERAVETYRAALESHGVDTGAWWERQLGLCLVGAMVQFGWEKALGGYDDELAWWEARVTEHAHLVVAS</sequence>
<reference evidence="2 3" key="1">
    <citation type="submission" date="2018-05" db="EMBL/GenBank/DDBJ databases">
        <title>Nocardioides silvaticus genome.</title>
        <authorList>
            <person name="Li C."/>
            <person name="Wang G."/>
        </authorList>
    </citation>
    <scope>NUCLEOTIDE SEQUENCE [LARGE SCALE GENOMIC DNA]</scope>
    <source>
        <strain evidence="2 3">CCTCC AB 2018079</strain>
    </source>
</reference>
<name>A0A316TR19_9ACTN</name>
<comment type="caution">
    <text evidence="2">The sequence shown here is derived from an EMBL/GenBank/DDBJ whole genome shotgun (WGS) entry which is preliminary data.</text>
</comment>
<dbReference type="Pfam" id="PF01636">
    <property type="entry name" value="APH"/>
    <property type="match status" value="1"/>
</dbReference>
<dbReference type="InterPro" id="IPR011009">
    <property type="entry name" value="Kinase-like_dom_sf"/>
</dbReference>
<evidence type="ECO:0000259" key="1">
    <source>
        <dbReference type="Pfam" id="PF01636"/>
    </source>
</evidence>
<evidence type="ECO:0000313" key="3">
    <source>
        <dbReference type="Proteomes" id="UP000245507"/>
    </source>
</evidence>
<dbReference type="AlphaFoldDB" id="A0A316TR19"/>
<proteinExistence type="predicted"/>